<evidence type="ECO:0000313" key="1">
    <source>
        <dbReference type="EMBL" id="AUX37785.1"/>
    </source>
</evidence>
<name>A0A4P2R444_SORCE</name>
<dbReference type="AlphaFoldDB" id="A0A4P2R444"/>
<accession>A0A4P2R444</accession>
<evidence type="ECO:0000313" key="2">
    <source>
        <dbReference type="Proteomes" id="UP000295497"/>
    </source>
</evidence>
<gene>
    <name evidence="1" type="ORF">SOCE836_100170</name>
</gene>
<reference evidence="1 2" key="1">
    <citation type="submission" date="2015-09" db="EMBL/GenBank/DDBJ databases">
        <title>Sorangium comparison.</title>
        <authorList>
            <person name="Zaburannyi N."/>
            <person name="Bunk B."/>
            <person name="Overmann J."/>
            <person name="Mueller R."/>
        </authorList>
    </citation>
    <scope>NUCLEOTIDE SEQUENCE [LARGE SCALE GENOMIC DNA]</scope>
    <source>
        <strain evidence="1 2">So ce836</strain>
    </source>
</reference>
<organism evidence="1 2">
    <name type="scientific">Sorangium cellulosum</name>
    <name type="common">Polyangium cellulosum</name>
    <dbReference type="NCBI Taxonomy" id="56"/>
    <lineage>
        <taxon>Bacteria</taxon>
        <taxon>Pseudomonadati</taxon>
        <taxon>Myxococcota</taxon>
        <taxon>Polyangia</taxon>
        <taxon>Polyangiales</taxon>
        <taxon>Polyangiaceae</taxon>
        <taxon>Sorangium</taxon>
    </lineage>
</organism>
<dbReference type="EMBL" id="CP012672">
    <property type="protein sequence ID" value="AUX37785.1"/>
    <property type="molecule type" value="Genomic_DNA"/>
</dbReference>
<proteinExistence type="predicted"/>
<protein>
    <submittedName>
        <fullName evidence="1">Uncharacterized protein</fullName>
    </submittedName>
</protein>
<sequence length="143" mass="16057">MSNNRWQVSPEVAGALGENAIIDSSTHPPKVGRLHCHFDGWLGDDLLEVFPCFLVSERLARAVQQSNLTGWRLATVEVTKGMEFEELYPNRDLPKFSWLQVTGDSAADFSLSAEFRLIVSEKALRLLRCFIIENALIEPANEP</sequence>
<dbReference type="Proteomes" id="UP000295497">
    <property type="component" value="Chromosome"/>
</dbReference>